<evidence type="ECO:0000313" key="3">
    <source>
        <dbReference type="EMBL" id="VFK26824.1"/>
    </source>
</evidence>
<dbReference type="Gene3D" id="3.30.360.10">
    <property type="entry name" value="Dihydrodipicolinate Reductase, domain 2"/>
    <property type="match status" value="1"/>
</dbReference>
<protein>
    <submittedName>
        <fullName evidence="3">Carboxynorspermidine dehydrogenase</fullName>
    </submittedName>
</protein>
<accession>A0A450XC21</accession>
<reference evidence="3" key="1">
    <citation type="submission" date="2019-02" db="EMBL/GenBank/DDBJ databases">
        <authorList>
            <person name="Gruber-Vodicka R. H."/>
            <person name="Seah K. B. B."/>
        </authorList>
    </citation>
    <scope>NUCLEOTIDE SEQUENCE</scope>
    <source>
        <strain evidence="3">BECK_BZ197</strain>
        <strain evidence="5">BECK_BZ198</strain>
        <strain evidence="4">BECK_BZ199</strain>
    </source>
</reference>
<dbReference type="InterPro" id="IPR005097">
    <property type="entry name" value="Sacchrp_dh_NADP-bd"/>
</dbReference>
<gene>
    <name evidence="3" type="ORF">BECKMB1821G_GA0114241_102320</name>
    <name evidence="5" type="ORF">BECKMB1821H_GA0114242_10097</name>
    <name evidence="4" type="ORF">BECKMB1821I_GA0114274_10097</name>
</gene>
<dbReference type="PANTHER" id="PTHR43796">
    <property type="entry name" value="CARBOXYNORSPERMIDINE SYNTHASE"/>
    <property type="match status" value="1"/>
</dbReference>
<feature type="domain" description="Saccharopine dehydrogenase NADP binding" evidence="1">
    <location>
        <begin position="5"/>
        <end position="146"/>
    </location>
</feature>
<dbReference type="EMBL" id="CAADFQ010000009">
    <property type="protein sequence ID" value="VFK29266.1"/>
    <property type="molecule type" value="Genomic_DNA"/>
</dbReference>
<feature type="domain" description="Saccharopine dehydrogenase-like C-terminal" evidence="2">
    <location>
        <begin position="151"/>
        <end position="397"/>
    </location>
</feature>
<dbReference type="SUPFAM" id="SSF51735">
    <property type="entry name" value="NAD(P)-binding Rossmann-fold domains"/>
    <property type="match status" value="1"/>
</dbReference>
<dbReference type="InterPro" id="IPR032095">
    <property type="entry name" value="Sacchrp_dh-like_C"/>
</dbReference>
<evidence type="ECO:0000259" key="2">
    <source>
        <dbReference type="Pfam" id="PF16653"/>
    </source>
</evidence>
<dbReference type="EMBL" id="CAADGH010000009">
    <property type="protein sequence ID" value="VFK74722.1"/>
    <property type="molecule type" value="Genomic_DNA"/>
</dbReference>
<proteinExistence type="predicted"/>
<sequence length="415" mass="46010">MKKNVLIIGAGGVGSVVAHKCAQNNHILGDICLASRTVAKCEQIIEAVHEKGNLKDKSKRLYAKELHAEKTENVVALIRETASEIVINVGPSFVGMPVLDACLEAGAAYIDTSVHEDPDVLNADYSWYGEFHWKRKPLFLEKEITAILSVGFDPGVVNAYCAHALKHEFDTVDVIDILDVNAGDHGKFFATNFDPEVNIREVFEDAGYWEGRKWKTCPPHSRSMTCEFPTVGKHKVYLMGHDEIHSLHVNLDVDTIRFWMGFSDHYINCFQVLEKIGLLSHKPITTAEGLEVIPLKVVKACLPDPGSLAHNYTGKTCIGNLIKGKKDGKAREIFIYNICDHQECYQEVGSQAISYTAGVPPVAAAILVANGIWDVKKMANVEELDPDPFLHLIDEMGLPTKINEETKNVDGKDLY</sequence>
<dbReference type="AlphaFoldDB" id="A0A450XC21"/>
<name>A0A450XC21_9GAMM</name>
<dbReference type="EMBL" id="CAADFO010000023">
    <property type="protein sequence ID" value="VFK26824.1"/>
    <property type="molecule type" value="Genomic_DNA"/>
</dbReference>
<dbReference type="PANTHER" id="PTHR43796:SF2">
    <property type="entry name" value="CARBOXYNORSPERMIDINE SYNTHASE"/>
    <property type="match status" value="1"/>
</dbReference>
<dbReference type="Gene3D" id="3.40.50.720">
    <property type="entry name" value="NAD(P)-binding Rossmann-like Domain"/>
    <property type="match status" value="1"/>
</dbReference>
<evidence type="ECO:0000313" key="4">
    <source>
        <dbReference type="EMBL" id="VFK29266.1"/>
    </source>
</evidence>
<dbReference type="Pfam" id="PF16653">
    <property type="entry name" value="Sacchrp_dh_C"/>
    <property type="match status" value="1"/>
</dbReference>
<evidence type="ECO:0000259" key="1">
    <source>
        <dbReference type="Pfam" id="PF03435"/>
    </source>
</evidence>
<organism evidence="3">
    <name type="scientific">Candidatus Kentrum sp. MB</name>
    <dbReference type="NCBI Taxonomy" id="2138164"/>
    <lineage>
        <taxon>Bacteria</taxon>
        <taxon>Pseudomonadati</taxon>
        <taxon>Pseudomonadota</taxon>
        <taxon>Gammaproteobacteria</taxon>
        <taxon>Candidatus Kentrum</taxon>
    </lineage>
</organism>
<dbReference type="InterPro" id="IPR036291">
    <property type="entry name" value="NAD(P)-bd_dom_sf"/>
</dbReference>
<evidence type="ECO:0000313" key="5">
    <source>
        <dbReference type="EMBL" id="VFK74722.1"/>
    </source>
</evidence>
<dbReference type="Pfam" id="PF03435">
    <property type="entry name" value="Sacchrp_dh_NADP"/>
    <property type="match status" value="1"/>
</dbReference>